<evidence type="ECO:0000313" key="2">
    <source>
        <dbReference type="Proteomes" id="UP000828390"/>
    </source>
</evidence>
<comment type="caution">
    <text evidence="1">The sequence shown here is derived from an EMBL/GenBank/DDBJ whole genome shotgun (WGS) entry which is preliminary data.</text>
</comment>
<dbReference type="AlphaFoldDB" id="A0A9D4FEL4"/>
<accession>A0A9D4FEL4</accession>
<proteinExistence type="predicted"/>
<name>A0A9D4FEL4_DREPO</name>
<sequence length="89" mass="9790">MHTSITPGALASIPHIRLSSQMWDRLWISTSESVTMTEKEVDEDGDGEALMEAIGLLRQPVDEGFYAEARLKAVIANASVDLVRLFSLT</sequence>
<evidence type="ECO:0000313" key="1">
    <source>
        <dbReference type="EMBL" id="KAH3795180.1"/>
    </source>
</evidence>
<keyword evidence="2" id="KW-1185">Reference proteome</keyword>
<gene>
    <name evidence="1" type="ORF">DPMN_148728</name>
</gene>
<reference evidence="1" key="1">
    <citation type="journal article" date="2019" name="bioRxiv">
        <title>The Genome of the Zebra Mussel, Dreissena polymorpha: A Resource for Invasive Species Research.</title>
        <authorList>
            <person name="McCartney M.A."/>
            <person name="Auch B."/>
            <person name="Kono T."/>
            <person name="Mallez S."/>
            <person name="Zhang Y."/>
            <person name="Obille A."/>
            <person name="Becker A."/>
            <person name="Abrahante J.E."/>
            <person name="Garbe J."/>
            <person name="Badalamenti J.P."/>
            <person name="Herman A."/>
            <person name="Mangelson H."/>
            <person name="Liachko I."/>
            <person name="Sullivan S."/>
            <person name="Sone E.D."/>
            <person name="Koren S."/>
            <person name="Silverstein K.A.T."/>
            <person name="Beckman K.B."/>
            <person name="Gohl D.M."/>
        </authorList>
    </citation>
    <scope>NUCLEOTIDE SEQUENCE</scope>
    <source>
        <strain evidence="1">Duluth1</strain>
        <tissue evidence="1">Whole animal</tissue>
    </source>
</reference>
<protein>
    <submittedName>
        <fullName evidence="1">Uncharacterized protein</fullName>
    </submittedName>
</protein>
<dbReference type="Proteomes" id="UP000828390">
    <property type="component" value="Unassembled WGS sequence"/>
</dbReference>
<reference evidence="1" key="2">
    <citation type="submission" date="2020-11" db="EMBL/GenBank/DDBJ databases">
        <authorList>
            <person name="McCartney M.A."/>
            <person name="Auch B."/>
            <person name="Kono T."/>
            <person name="Mallez S."/>
            <person name="Becker A."/>
            <person name="Gohl D.M."/>
            <person name="Silverstein K.A.T."/>
            <person name="Koren S."/>
            <person name="Bechman K.B."/>
            <person name="Herman A."/>
            <person name="Abrahante J.E."/>
            <person name="Garbe J."/>
        </authorList>
    </citation>
    <scope>NUCLEOTIDE SEQUENCE</scope>
    <source>
        <strain evidence="1">Duluth1</strain>
        <tissue evidence="1">Whole animal</tissue>
    </source>
</reference>
<organism evidence="1 2">
    <name type="scientific">Dreissena polymorpha</name>
    <name type="common">Zebra mussel</name>
    <name type="synonym">Mytilus polymorpha</name>
    <dbReference type="NCBI Taxonomy" id="45954"/>
    <lineage>
        <taxon>Eukaryota</taxon>
        <taxon>Metazoa</taxon>
        <taxon>Spiralia</taxon>
        <taxon>Lophotrochozoa</taxon>
        <taxon>Mollusca</taxon>
        <taxon>Bivalvia</taxon>
        <taxon>Autobranchia</taxon>
        <taxon>Heteroconchia</taxon>
        <taxon>Euheterodonta</taxon>
        <taxon>Imparidentia</taxon>
        <taxon>Neoheterodontei</taxon>
        <taxon>Myida</taxon>
        <taxon>Dreissenoidea</taxon>
        <taxon>Dreissenidae</taxon>
        <taxon>Dreissena</taxon>
    </lineage>
</organism>
<dbReference type="EMBL" id="JAIWYP010000007">
    <property type="protein sequence ID" value="KAH3795180.1"/>
    <property type="molecule type" value="Genomic_DNA"/>
</dbReference>